<dbReference type="EMBL" id="JALGRD010000011">
    <property type="protein sequence ID" value="MCJ0975452.1"/>
    <property type="molecule type" value="Genomic_DNA"/>
</dbReference>
<keyword evidence="1" id="KW-1133">Transmembrane helix</keyword>
<accession>A0A9X1W8L1</accession>
<evidence type="ECO:0000313" key="3">
    <source>
        <dbReference type="Proteomes" id="UP001139682"/>
    </source>
</evidence>
<keyword evidence="3" id="KW-1185">Reference proteome</keyword>
<dbReference type="AlphaFoldDB" id="A0A9X1W8L1"/>
<comment type="caution">
    <text evidence="2">The sequence shown here is derived from an EMBL/GenBank/DDBJ whole genome shotgun (WGS) entry which is preliminary data.</text>
</comment>
<dbReference type="RefSeq" id="WP_243607494.1">
    <property type="nucleotide sequence ID" value="NZ_JALGRD010000011.1"/>
</dbReference>
<name>A0A9X1W8L1_9GAMM</name>
<feature type="transmembrane region" description="Helical" evidence="1">
    <location>
        <begin position="90"/>
        <end position="109"/>
    </location>
</feature>
<gene>
    <name evidence="2" type="ORF">MST27_18960</name>
</gene>
<protein>
    <recommendedName>
        <fullName evidence="4">MFS transporter</fullName>
    </recommendedName>
</protein>
<feature type="transmembrane region" description="Helical" evidence="1">
    <location>
        <begin position="14"/>
        <end position="32"/>
    </location>
</feature>
<keyword evidence="1" id="KW-0472">Membrane</keyword>
<evidence type="ECO:0000256" key="1">
    <source>
        <dbReference type="SAM" id="Phobius"/>
    </source>
</evidence>
<proteinExistence type="predicted"/>
<feature type="transmembrane region" description="Helical" evidence="1">
    <location>
        <begin position="38"/>
        <end position="60"/>
    </location>
</feature>
<sequence>MTREAMRRQLARDGWRQALLMIVPALVVGRLGTFDERFGLLIFVAGLLSLFPSLAGFRAYKHGLIHLEKVMGSDAEPEGWKSLRRLRLRALMLASLPAWIAALGSLFGLDEVPRTLLVAGSLALLVLYRVPRQLA</sequence>
<evidence type="ECO:0008006" key="4">
    <source>
        <dbReference type="Google" id="ProtNLM"/>
    </source>
</evidence>
<reference evidence="2" key="1">
    <citation type="submission" date="2022-03" db="EMBL/GenBank/DDBJ databases">
        <title>Pseudomonas marianensis sp. nov., a marine bacterium isolated from deep-sea sediments of the Mariana Trench.</title>
        <authorList>
            <person name="Wei Y."/>
        </authorList>
    </citation>
    <scope>NUCLEOTIDE SEQUENCE</scope>
    <source>
        <strain evidence="2">PS1</strain>
    </source>
</reference>
<evidence type="ECO:0000313" key="2">
    <source>
        <dbReference type="EMBL" id="MCJ0975452.1"/>
    </source>
</evidence>
<keyword evidence="1" id="KW-0812">Transmembrane</keyword>
<dbReference type="Proteomes" id="UP001139682">
    <property type="component" value="Unassembled WGS sequence"/>
</dbReference>
<organism evidence="2 3">
    <name type="scientific">Stutzerimonas marianensis</name>
    <dbReference type="NCBI Taxonomy" id="2929513"/>
    <lineage>
        <taxon>Bacteria</taxon>
        <taxon>Pseudomonadati</taxon>
        <taxon>Pseudomonadota</taxon>
        <taxon>Gammaproteobacteria</taxon>
        <taxon>Pseudomonadales</taxon>
        <taxon>Pseudomonadaceae</taxon>
        <taxon>Stutzerimonas</taxon>
    </lineage>
</organism>